<accession>A0A427ZC89</accession>
<proteinExistence type="predicted"/>
<keyword evidence="1" id="KW-1133">Transmembrane helix</keyword>
<feature type="transmembrane region" description="Helical" evidence="1">
    <location>
        <begin position="116"/>
        <end position="133"/>
    </location>
</feature>
<dbReference type="AlphaFoldDB" id="A0A427ZC89"/>
<name>A0A427ZC89_STRSA</name>
<evidence type="ECO:0000313" key="2">
    <source>
        <dbReference type="EMBL" id="RSI11683.1"/>
    </source>
</evidence>
<evidence type="ECO:0000256" key="1">
    <source>
        <dbReference type="SAM" id="Phobius"/>
    </source>
</evidence>
<feature type="transmembrane region" description="Helical" evidence="1">
    <location>
        <begin position="154"/>
        <end position="172"/>
    </location>
</feature>
<protein>
    <submittedName>
        <fullName evidence="2">Uncharacterized protein</fullName>
    </submittedName>
</protein>
<dbReference type="EMBL" id="RJML01000002">
    <property type="protein sequence ID" value="RSI11683.1"/>
    <property type="molecule type" value="Genomic_DNA"/>
</dbReference>
<organism evidence="2 3">
    <name type="scientific">Streptococcus sanguinis</name>
    <dbReference type="NCBI Taxonomy" id="1305"/>
    <lineage>
        <taxon>Bacteria</taxon>
        <taxon>Bacillati</taxon>
        <taxon>Bacillota</taxon>
        <taxon>Bacilli</taxon>
        <taxon>Lactobacillales</taxon>
        <taxon>Streptococcaceae</taxon>
        <taxon>Streptococcus</taxon>
    </lineage>
</organism>
<dbReference type="Proteomes" id="UP000269317">
    <property type="component" value="Unassembled WGS sequence"/>
</dbReference>
<feature type="transmembrane region" description="Helical" evidence="1">
    <location>
        <begin position="205"/>
        <end position="227"/>
    </location>
</feature>
<keyword evidence="1" id="KW-0812">Transmembrane</keyword>
<reference evidence="2 3" key="1">
    <citation type="submission" date="2018-11" db="EMBL/GenBank/DDBJ databases">
        <title>Species Designations Belie Phenotypic and Genotypic Heterogeneity in Oral Streptococci.</title>
        <authorList>
            <person name="Velsko I."/>
        </authorList>
    </citation>
    <scope>NUCLEOTIDE SEQUENCE [LARGE SCALE GENOMIC DNA]</scope>
    <source>
        <strain evidence="2 3">KLC03</strain>
    </source>
</reference>
<keyword evidence="1" id="KW-0472">Membrane</keyword>
<sequence length="247" mass="29216">MFWWRKKWLDELSDSDESPLLECRHLLFEEEAGYPICPSCGKLIKKNLPQNSVDLSRLYLIYQKVKRLWIMKWKLIIITLIAFISYSFPIDFSNWLLRNGDYGFRDFFPITPHTPLVSDFTYIAYLPLFIFFFTGERSRRFTSFSLGFVRFHKIIYSLPVQLAFFLAVFAGINQVMPGVYKVIGDNYISKYDYLTPAQHAKGVELFIFVDMLSIWIVSALLLIYQLIDRRRTWWLKEANEVYLSGGC</sequence>
<evidence type="ECO:0000313" key="3">
    <source>
        <dbReference type="Proteomes" id="UP000269317"/>
    </source>
</evidence>
<gene>
    <name evidence="2" type="ORF">D8887_03125</name>
</gene>
<comment type="caution">
    <text evidence="2">The sequence shown here is derived from an EMBL/GenBank/DDBJ whole genome shotgun (WGS) entry which is preliminary data.</text>
</comment>
<feature type="transmembrane region" description="Helical" evidence="1">
    <location>
        <begin position="75"/>
        <end position="96"/>
    </location>
</feature>
<dbReference type="RefSeq" id="WP_125340667.1">
    <property type="nucleotide sequence ID" value="NZ_CP076614.1"/>
</dbReference>